<gene>
    <name evidence="1" type="ORF">AWM68_08215</name>
</gene>
<accession>A0A163R814</accession>
<reference evidence="2" key="1">
    <citation type="submission" date="2016-01" db="EMBL/GenBank/DDBJ databases">
        <title>Draft genome of Chromobacterium sp. F49.</title>
        <authorList>
            <person name="Hong K.W."/>
        </authorList>
    </citation>
    <scope>NUCLEOTIDE SEQUENCE [LARGE SCALE GENOMIC DNA]</scope>
    <source>
        <strain evidence="2">P7IIIA</strain>
    </source>
</reference>
<dbReference type="AlphaFoldDB" id="A0A163R814"/>
<comment type="caution">
    <text evidence="1">The sequence shown here is derived from an EMBL/GenBank/DDBJ whole genome shotgun (WGS) entry which is preliminary data.</text>
</comment>
<organism evidence="1 2">
    <name type="scientific">Fictibacillus phosphorivorans</name>
    <dbReference type="NCBI Taxonomy" id="1221500"/>
    <lineage>
        <taxon>Bacteria</taxon>
        <taxon>Bacillati</taxon>
        <taxon>Bacillota</taxon>
        <taxon>Bacilli</taxon>
        <taxon>Bacillales</taxon>
        <taxon>Fictibacillaceae</taxon>
        <taxon>Fictibacillus</taxon>
    </lineage>
</organism>
<sequence length="59" mass="7220">MAEVEISQRYLELRVQFEKFTKRSLTEKELVFIHWLTEKGASVEEHKAEEKKKRSKRRK</sequence>
<protein>
    <submittedName>
        <fullName evidence="1">Uncharacterized protein</fullName>
    </submittedName>
</protein>
<dbReference type="RefSeq" id="WP_066242118.1">
    <property type="nucleotide sequence ID" value="NZ_LRFC01000023.1"/>
</dbReference>
<evidence type="ECO:0000313" key="2">
    <source>
        <dbReference type="Proteomes" id="UP000076567"/>
    </source>
</evidence>
<dbReference type="EMBL" id="LRFC01000023">
    <property type="protein sequence ID" value="KZE66339.1"/>
    <property type="molecule type" value="Genomic_DNA"/>
</dbReference>
<keyword evidence="2" id="KW-1185">Reference proteome</keyword>
<name>A0A163R814_9BACL</name>
<proteinExistence type="predicted"/>
<evidence type="ECO:0000313" key="1">
    <source>
        <dbReference type="EMBL" id="KZE66339.1"/>
    </source>
</evidence>
<dbReference type="OrthoDB" id="2973539at2"/>
<dbReference type="Proteomes" id="UP000076567">
    <property type="component" value="Unassembled WGS sequence"/>
</dbReference>